<dbReference type="PANTHER" id="PTHR48090">
    <property type="entry name" value="UNDECAPRENYL-PHOSPHATE 4-DEOXY-4-FORMAMIDO-L-ARABINOSE TRANSFERASE-RELATED"/>
    <property type="match status" value="1"/>
</dbReference>
<feature type="transmembrane region" description="Helical" evidence="1">
    <location>
        <begin position="275"/>
        <end position="300"/>
    </location>
</feature>
<evidence type="ECO:0000259" key="2">
    <source>
        <dbReference type="Pfam" id="PF00535"/>
    </source>
</evidence>
<sequence length="331" mass="36458">MTDETVQGETGRGPFLSVVVPVYNEGEALRSLHARLTAVLGAMPLSRWEIVLVDDGSRDSSFEVIRDLAAVDPAVRGFRFARNFGKEAGMAAGLRAAAGDVVVLMDGDLQHPPELLPDMLARWRDGAQMVTAVRRSRQTDPTTRRLASRMFYWLFHYVSDVEIPEGAGDFRLFDRAVVNAINSLPERNRFMKGITSWVGFRQVLIDFEPAERVGGQSAWPFLRLFKYALDGISAFSMVPLRVWSLIGLAIAVLSVVYGSWLVIRTLIWGIDVPGYASLMVAGLFMSGIQLISLGALGEYIGRIFNEVKGRPLYIVADQVGKHPAGVAEDGK</sequence>
<evidence type="ECO:0000313" key="4">
    <source>
        <dbReference type="Proteomes" id="UP000544872"/>
    </source>
</evidence>
<feature type="transmembrane region" description="Helical" evidence="1">
    <location>
        <begin position="242"/>
        <end position="263"/>
    </location>
</feature>
<protein>
    <submittedName>
        <fullName evidence="3">Glycosyltransferase involved in cell wall biosynthesis</fullName>
    </submittedName>
</protein>
<dbReference type="Gene3D" id="3.90.550.10">
    <property type="entry name" value="Spore Coat Polysaccharide Biosynthesis Protein SpsA, Chain A"/>
    <property type="match status" value="1"/>
</dbReference>
<dbReference type="AlphaFoldDB" id="A0A7W9ZEQ4"/>
<name>A0A7W9ZEQ4_NOVIT</name>
<dbReference type="PANTHER" id="PTHR48090:SF8">
    <property type="entry name" value="GLYCOSYLTRANSFERASE CSBB-RELATED"/>
    <property type="match status" value="1"/>
</dbReference>
<dbReference type="InterPro" id="IPR029044">
    <property type="entry name" value="Nucleotide-diphossugar_trans"/>
</dbReference>
<reference evidence="3 4" key="1">
    <citation type="submission" date="2020-08" db="EMBL/GenBank/DDBJ databases">
        <title>Genomic Encyclopedia of Type Strains, Phase IV (KMG-IV): sequencing the most valuable type-strain genomes for metagenomic binning, comparative biology and taxonomic classification.</title>
        <authorList>
            <person name="Goeker M."/>
        </authorList>
    </citation>
    <scope>NUCLEOTIDE SEQUENCE [LARGE SCALE GENOMIC DNA]</scope>
    <source>
        <strain evidence="3 4">DSM 11590</strain>
    </source>
</reference>
<keyword evidence="1" id="KW-0812">Transmembrane</keyword>
<organism evidence="3 4">
    <name type="scientific">Novispirillum itersonii</name>
    <name type="common">Aquaspirillum itersonii</name>
    <dbReference type="NCBI Taxonomy" id="189"/>
    <lineage>
        <taxon>Bacteria</taxon>
        <taxon>Pseudomonadati</taxon>
        <taxon>Pseudomonadota</taxon>
        <taxon>Alphaproteobacteria</taxon>
        <taxon>Rhodospirillales</taxon>
        <taxon>Novispirillaceae</taxon>
        <taxon>Novispirillum</taxon>
    </lineage>
</organism>
<proteinExistence type="predicted"/>
<keyword evidence="3" id="KW-0808">Transferase</keyword>
<dbReference type="InterPro" id="IPR001173">
    <property type="entry name" value="Glyco_trans_2-like"/>
</dbReference>
<accession>A0A7W9ZEQ4</accession>
<comment type="caution">
    <text evidence="3">The sequence shown here is derived from an EMBL/GenBank/DDBJ whole genome shotgun (WGS) entry which is preliminary data.</text>
</comment>
<dbReference type="GO" id="GO:0016740">
    <property type="term" value="F:transferase activity"/>
    <property type="evidence" value="ECO:0007669"/>
    <property type="project" value="UniProtKB-KW"/>
</dbReference>
<dbReference type="Proteomes" id="UP000544872">
    <property type="component" value="Unassembled WGS sequence"/>
</dbReference>
<dbReference type="Pfam" id="PF00535">
    <property type="entry name" value="Glycos_transf_2"/>
    <property type="match status" value="1"/>
</dbReference>
<keyword evidence="4" id="KW-1185">Reference proteome</keyword>
<dbReference type="EMBL" id="JACIIX010000004">
    <property type="protein sequence ID" value="MBB6210146.1"/>
    <property type="molecule type" value="Genomic_DNA"/>
</dbReference>
<feature type="domain" description="Glycosyltransferase 2-like" evidence="2">
    <location>
        <begin position="17"/>
        <end position="178"/>
    </location>
</feature>
<dbReference type="RefSeq" id="WP_184262974.1">
    <property type="nucleotide sequence ID" value="NZ_JACIIX010000004.1"/>
</dbReference>
<evidence type="ECO:0000313" key="3">
    <source>
        <dbReference type="EMBL" id="MBB6210146.1"/>
    </source>
</evidence>
<dbReference type="SUPFAM" id="SSF53448">
    <property type="entry name" value="Nucleotide-diphospho-sugar transferases"/>
    <property type="match status" value="1"/>
</dbReference>
<gene>
    <name evidence="3" type="ORF">FHS48_001556</name>
</gene>
<dbReference type="GO" id="GO:0005886">
    <property type="term" value="C:plasma membrane"/>
    <property type="evidence" value="ECO:0007669"/>
    <property type="project" value="TreeGrafter"/>
</dbReference>
<dbReference type="InterPro" id="IPR050256">
    <property type="entry name" value="Glycosyltransferase_2"/>
</dbReference>
<keyword evidence="1" id="KW-1133">Transmembrane helix</keyword>
<dbReference type="CDD" id="cd04187">
    <property type="entry name" value="DPM1_like_bac"/>
    <property type="match status" value="1"/>
</dbReference>
<keyword evidence="1" id="KW-0472">Membrane</keyword>
<evidence type="ECO:0000256" key="1">
    <source>
        <dbReference type="SAM" id="Phobius"/>
    </source>
</evidence>